<protein>
    <submittedName>
        <fullName evidence="2">Uncharacterized protein</fullName>
    </submittedName>
</protein>
<name>A0A5J5UA61_GOSBA</name>
<dbReference type="Proteomes" id="UP000327439">
    <property type="component" value="Chromosome A10"/>
</dbReference>
<dbReference type="EMBL" id="CM018211">
    <property type="protein sequence ID" value="KAB2063458.1"/>
    <property type="molecule type" value="Genomic_DNA"/>
</dbReference>
<feature type="transmembrane region" description="Helical" evidence="1">
    <location>
        <begin position="20"/>
        <end position="42"/>
    </location>
</feature>
<evidence type="ECO:0000313" key="3">
    <source>
        <dbReference type="Proteomes" id="UP000327439"/>
    </source>
</evidence>
<evidence type="ECO:0000313" key="2">
    <source>
        <dbReference type="EMBL" id="KAB2063458.1"/>
    </source>
</evidence>
<keyword evidence="1" id="KW-1133">Transmembrane helix</keyword>
<keyword evidence="3" id="KW-1185">Reference proteome</keyword>
<keyword evidence="1" id="KW-0472">Membrane</keyword>
<reference evidence="3" key="1">
    <citation type="journal article" date="2020" name="Nat. Genet.">
        <title>Genomic diversifications of five Gossypium allopolyploid species and their impact on cotton improvement.</title>
        <authorList>
            <person name="Chen Z.J."/>
            <person name="Sreedasyam A."/>
            <person name="Ando A."/>
            <person name="Song Q."/>
            <person name="De Santiago L.M."/>
            <person name="Hulse-Kemp A.M."/>
            <person name="Ding M."/>
            <person name="Ye W."/>
            <person name="Kirkbride R.C."/>
            <person name="Jenkins J."/>
            <person name="Plott C."/>
            <person name="Lovell J."/>
            <person name="Lin Y.M."/>
            <person name="Vaughn R."/>
            <person name="Liu B."/>
            <person name="Simpson S."/>
            <person name="Scheffler B.E."/>
            <person name="Wen L."/>
            <person name="Saski C.A."/>
            <person name="Grover C.E."/>
            <person name="Hu G."/>
            <person name="Conover J.L."/>
            <person name="Carlson J.W."/>
            <person name="Shu S."/>
            <person name="Boston L.B."/>
            <person name="Williams M."/>
            <person name="Peterson D.G."/>
            <person name="McGee K."/>
            <person name="Jones D.C."/>
            <person name="Wendel J.F."/>
            <person name="Stelly D.M."/>
            <person name="Grimwood J."/>
            <person name="Schmutz J."/>
        </authorList>
    </citation>
    <scope>NUCLEOTIDE SEQUENCE [LARGE SCALE GENOMIC DNA]</scope>
    <source>
        <strain evidence="3">cv. 3-79</strain>
    </source>
</reference>
<gene>
    <name evidence="2" type="ORF">ES319_A10G217100v1</name>
</gene>
<keyword evidence="1" id="KW-0812">Transmembrane</keyword>
<evidence type="ECO:0000256" key="1">
    <source>
        <dbReference type="SAM" id="Phobius"/>
    </source>
</evidence>
<organism evidence="2 3">
    <name type="scientific">Gossypium barbadense</name>
    <name type="common">Sea Island cotton</name>
    <name type="synonym">Hibiscus barbadensis</name>
    <dbReference type="NCBI Taxonomy" id="3634"/>
    <lineage>
        <taxon>Eukaryota</taxon>
        <taxon>Viridiplantae</taxon>
        <taxon>Streptophyta</taxon>
        <taxon>Embryophyta</taxon>
        <taxon>Tracheophyta</taxon>
        <taxon>Spermatophyta</taxon>
        <taxon>Magnoliopsida</taxon>
        <taxon>eudicotyledons</taxon>
        <taxon>Gunneridae</taxon>
        <taxon>Pentapetalae</taxon>
        <taxon>rosids</taxon>
        <taxon>malvids</taxon>
        <taxon>Malvales</taxon>
        <taxon>Malvaceae</taxon>
        <taxon>Malvoideae</taxon>
        <taxon>Gossypium</taxon>
    </lineage>
</organism>
<proteinExistence type="predicted"/>
<dbReference type="OrthoDB" id="191139at2759"/>
<dbReference type="AlphaFoldDB" id="A0A5J5UA61"/>
<sequence>MNIGTISQMLGSGESEFSMIMLWNYIVAILTLTFWIAFYMWLVI</sequence>
<accession>A0A5J5UA61</accession>